<dbReference type="AlphaFoldDB" id="A0A2H3E3E8"/>
<evidence type="ECO:0000313" key="2">
    <source>
        <dbReference type="EMBL" id="PBK98232.1"/>
    </source>
</evidence>
<evidence type="ECO:0000313" key="3">
    <source>
        <dbReference type="Proteomes" id="UP000217790"/>
    </source>
</evidence>
<proteinExistence type="predicted"/>
<evidence type="ECO:0000256" key="1">
    <source>
        <dbReference type="SAM" id="MobiDB-lite"/>
    </source>
</evidence>
<sequence length="221" mass="24192">MKPTMRILCAVLNDNGDGMGKGSSRVNSAPQITAGRHSGKHFVNDAVTDLWSFSSTDHAAPAKHDVQHDMDCDILRKQGLDVPLPAVKMGRTRGYGQPSSTTFTTDHRVKNRSSSTAPWQRTAPPSTMTTSIYFLMAAAYPASLANQLNQVPEDIEDVVAHTPSHGATVSARHNFDMQILRPSHLQPGIRLCCCVASIRFRHPSKASFHSRRPMISPPLLL</sequence>
<dbReference type="OrthoDB" id="3232980at2759"/>
<reference evidence="3" key="1">
    <citation type="journal article" date="2017" name="Nat. Ecol. Evol.">
        <title>Genome expansion and lineage-specific genetic innovations in the forest pathogenic fungi Armillaria.</title>
        <authorList>
            <person name="Sipos G."/>
            <person name="Prasanna A.N."/>
            <person name="Walter M.C."/>
            <person name="O'Connor E."/>
            <person name="Balint B."/>
            <person name="Krizsan K."/>
            <person name="Kiss B."/>
            <person name="Hess J."/>
            <person name="Varga T."/>
            <person name="Slot J."/>
            <person name="Riley R."/>
            <person name="Boka B."/>
            <person name="Rigling D."/>
            <person name="Barry K."/>
            <person name="Lee J."/>
            <person name="Mihaltcheva S."/>
            <person name="LaButti K."/>
            <person name="Lipzen A."/>
            <person name="Waldron R."/>
            <person name="Moloney N.M."/>
            <person name="Sperisen C."/>
            <person name="Kredics L."/>
            <person name="Vagvoelgyi C."/>
            <person name="Patrignani A."/>
            <person name="Fitzpatrick D."/>
            <person name="Nagy I."/>
            <person name="Doyle S."/>
            <person name="Anderson J.B."/>
            <person name="Grigoriev I.V."/>
            <person name="Gueldener U."/>
            <person name="Muensterkoetter M."/>
            <person name="Nagy L.G."/>
        </authorList>
    </citation>
    <scope>NUCLEOTIDE SEQUENCE [LARGE SCALE GENOMIC DNA]</scope>
    <source>
        <strain evidence="3">Ar21-2</strain>
    </source>
</reference>
<accession>A0A2H3E3E8</accession>
<dbReference type="STRING" id="47427.A0A2H3E3E8"/>
<protein>
    <submittedName>
        <fullName evidence="2">Uncharacterized protein</fullName>
    </submittedName>
</protein>
<keyword evidence="3" id="KW-1185">Reference proteome</keyword>
<gene>
    <name evidence="2" type="ORF">ARMGADRAFT_1161710</name>
</gene>
<name>A0A2H3E3E8_ARMGA</name>
<feature type="region of interest" description="Disordered" evidence="1">
    <location>
        <begin position="88"/>
        <end position="123"/>
    </location>
</feature>
<feature type="compositionally biased region" description="Polar residues" evidence="1">
    <location>
        <begin position="112"/>
        <end position="123"/>
    </location>
</feature>
<dbReference type="InParanoid" id="A0A2H3E3E8"/>
<dbReference type="Proteomes" id="UP000217790">
    <property type="component" value="Unassembled WGS sequence"/>
</dbReference>
<organism evidence="2 3">
    <name type="scientific">Armillaria gallica</name>
    <name type="common">Bulbous honey fungus</name>
    <name type="synonym">Armillaria bulbosa</name>
    <dbReference type="NCBI Taxonomy" id="47427"/>
    <lineage>
        <taxon>Eukaryota</taxon>
        <taxon>Fungi</taxon>
        <taxon>Dikarya</taxon>
        <taxon>Basidiomycota</taxon>
        <taxon>Agaricomycotina</taxon>
        <taxon>Agaricomycetes</taxon>
        <taxon>Agaricomycetidae</taxon>
        <taxon>Agaricales</taxon>
        <taxon>Marasmiineae</taxon>
        <taxon>Physalacriaceae</taxon>
        <taxon>Armillaria</taxon>
    </lineage>
</organism>
<dbReference type="EMBL" id="KZ293648">
    <property type="protein sequence ID" value="PBK98232.1"/>
    <property type="molecule type" value="Genomic_DNA"/>
</dbReference>